<dbReference type="GO" id="GO:0051455">
    <property type="term" value="P:spindle attachment to meiosis I kinetochore"/>
    <property type="evidence" value="ECO:0007669"/>
    <property type="project" value="TreeGrafter"/>
</dbReference>
<feature type="compositionally biased region" description="Basic and acidic residues" evidence="5">
    <location>
        <begin position="269"/>
        <end position="297"/>
    </location>
</feature>
<dbReference type="GO" id="GO:0000776">
    <property type="term" value="C:kinetochore"/>
    <property type="evidence" value="ECO:0007669"/>
    <property type="project" value="InterPro"/>
</dbReference>
<dbReference type="GO" id="GO:0019237">
    <property type="term" value="F:centromeric DNA binding"/>
    <property type="evidence" value="ECO:0007669"/>
    <property type="project" value="InterPro"/>
</dbReference>
<proteinExistence type="inferred from homology"/>
<protein>
    <recommendedName>
        <fullName evidence="6">Mif2/CENP-C cupin domain-containing protein</fullName>
    </recommendedName>
</protein>
<dbReference type="GO" id="GO:0005634">
    <property type="term" value="C:nucleus"/>
    <property type="evidence" value="ECO:0007669"/>
    <property type="project" value="UniProtKB-SubCell"/>
</dbReference>
<dbReference type="GO" id="GO:0051382">
    <property type="term" value="P:kinetochore assembly"/>
    <property type="evidence" value="ECO:0007669"/>
    <property type="project" value="InterPro"/>
</dbReference>
<dbReference type="AlphaFoldDB" id="A0A1E4RDE5"/>
<organism evidence="7 8">
    <name type="scientific">Hyphopichia burtonii NRRL Y-1933</name>
    <dbReference type="NCBI Taxonomy" id="984485"/>
    <lineage>
        <taxon>Eukaryota</taxon>
        <taxon>Fungi</taxon>
        <taxon>Dikarya</taxon>
        <taxon>Ascomycota</taxon>
        <taxon>Saccharomycotina</taxon>
        <taxon>Pichiomycetes</taxon>
        <taxon>Debaryomycetaceae</taxon>
        <taxon>Hyphopichia</taxon>
    </lineage>
</organism>
<name>A0A1E4RDE5_9ASCO</name>
<sequence>MDLLSLGSKARKTGIEPPRNAAKDEHDMESINEYFKSDDEEEISGVGAGEGRMRAAGRRQPESLRGRTGKRVISGGNTELRNVARKINFSEAEAESFKLSPIALGSKQQQKKDKHKKSPLRSPLQENQVSRQQEQIDEGFGQLDDFNNDDYDDFNEVHDDSLSPIPLESIQEDLPPLSPPSDKAEQKSANSLTKRMALGKTSNRKTQKTKQPGNLISPPQDQSSLIKKSRRPSIKPKETITKPSPLPSPPPDGLRRSKRTRIAPLAYWRNERIVYSRADEKNNDPDSTLIKDIRKVPLQEIESVVHIPDSNTQSNIPNKKRSRQRSRSTPPKLKRSSSNKSNDEYDYESDPEIDGSQWFKNKIKKINIRSQPRKIAFTPDAGDFESPPNRDGEVVQDNYKVATLFDSYRESIAGGLLEFPIEGFKGLRNSSSSTLLCHVVKGLIEVSINEEVFLVTRGCSFEIPSDINYSLKNRGRIPAKIFFIQTNLNDELFYDEL</sequence>
<gene>
    <name evidence="7" type="ORF">HYPBUDRAFT_114750</name>
</gene>
<dbReference type="PANTHER" id="PTHR16684">
    <property type="entry name" value="CENTROMERE PROTEIN C"/>
    <property type="match status" value="1"/>
</dbReference>
<dbReference type="SUPFAM" id="SSF51182">
    <property type="entry name" value="RmlC-like cupins"/>
    <property type="match status" value="1"/>
</dbReference>
<dbReference type="EMBL" id="KV454545">
    <property type="protein sequence ID" value="ODV65253.1"/>
    <property type="molecule type" value="Genomic_DNA"/>
</dbReference>
<evidence type="ECO:0000256" key="1">
    <source>
        <dbReference type="ARBA" id="ARBA00004123"/>
    </source>
</evidence>
<evidence type="ECO:0000256" key="3">
    <source>
        <dbReference type="ARBA" id="ARBA00023125"/>
    </source>
</evidence>
<comment type="subcellular location">
    <subcellularLocation>
        <location evidence="1">Nucleus</location>
    </subcellularLocation>
</comment>
<dbReference type="Proteomes" id="UP000095085">
    <property type="component" value="Unassembled WGS sequence"/>
</dbReference>
<dbReference type="Pfam" id="PF11699">
    <property type="entry name" value="CENP-C_C"/>
    <property type="match status" value="1"/>
</dbReference>
<feature type="region of interest" description="Disordered" evidence="5">
    <location>
        <begin position="1"/>
        <end position="77"/>
    </location>
</feature>
<feature type="region of interest" description="Disordered" evidence="5">
    <location>
        <begin position="97"/>
        <end position="351"/>
    </location>
</feature>
<feature type="compositionally biased region" description="Basic residues" evidence="5">
    <location>
        <begin position="318"/>
        <end position="337"/>
    </location>
</feature>
<feature type="compositionally biased region" description="Polar residues" evidence="5">
    <location>
        <begin position="124"/>
        <end position="133"/>
    </location>
</feature>
<dbReference type="GO" id="GO:0051315">
    <property type="term" value="P:attachment of mitotic spindle microtubules to kinetochore"/>
    <property type="evidence" value="ECO:0007669"/>
    <property type="project" value="TreeGrafter"/>
</dbReference>
<dbReference type="InterPro" id="IPR011051">
    <property type="entry name" value="RmlC_Cupin_sf"/>
</dbReference>
<evidence type="ECO:0000313" key="8">
    <source>
        <dbReference type="Proteomes" id="UP000095085"/>
    </source>
</evidence>
<dbReference type="InterPro" id="IPR025974">
    <property type="entry name" value="Mif2/CENP-C_cupin"/>
</dbReference>
<dbReference type="InterPro" id="IPR028386">
    <property type="entry name" value="CENP-C/Mif2/cnp3"/>
</dbReference>
<keyword evidence="4" id="KW-0539">Nucleus</keyword>
<feature type="compositionally biased region" description="Polar residues" evidence="5">
    <location>
        <begin position="209"/>
        <end position="226"/>
    </location>
</feature>
<evidence type="ECO:0000256" key="4">
    <source>
        <dbReference type="ARBA" id="ARBA00023242"/>
    </source>
</evidence>
<dbReference type="STRING" id="984485.A0A1E4RDE5"/>
<comment type="similarity">
    <text evidence="2">Belongs to the CENP-C/MIF2 family.</text>
</comment>
<dbReference type="GeneID" id="30993615"/>
<reference evidence="8" key="1">
    <citation type="submission" date="2016-05" db="EMBL/GenBank/DDBJ databases">
        <title>Comparative genomics of biotechnologically important yeasts.</title>
        <authorList>
            <consortium name="DOE Joint Genome Institute"/>
            <person name="Riley R."/>
            <person name="Haridas S."/>
            <person name="Wolfe K.H."/>
            <person name="Lopes M.R."/>
            <person name="Hittinger C.T."/>
            <person name="Goker M."/>
            <person name="Salamov A."/>
            <person name="Wisecaver J."/>
            <person name="Long T.M."/>
            <person name="Aerts A.L."/>
            <person name="Barry K."/>
            <person name="Choi C."/>
            <person name="Clum A."/>
            <person name="Coughlan A.Y."/>
            <person name="Deshpande S."/>
            <person name="Douglass A.P."/>
            <person name="Hanson S.J."/>
            <person name="Klenk H.-P."/>
            <person name="Labutti K."/>
            <person name="Lapidus A."/>
            <person name="Lindquist E."/>
            <person name="Lipzen A."/>
            <person name="Meier-Kolthoff J.P."/>
            <person name="Ohm R.A."/>
            <person name="Otillar R.P."/>
            <person name="Pangilinan J."/>
            <person name="Peng Y."/>
            <person name="Rokas A."/>
            <person name="Rosa C.A."/>
            <person name="Scheuner C."/>
            <person name="Sibirny A.A."/>
            <person name="Slot J.C."/>
            <person name="Stielow J.B."/>
            <person name="Sun H."/>
            <person name="Kurtzman C.P."/>
            <person name="Blackwell M."/>
            <person name="Grigoriev I.V."/>
            <person name="Jeffries T.W."/>
        </authorList>
    </citation>
    <scope>NUCLEOTIDE SEQUENCE [LARGE SCALE GENOMIC DNA]</scope>
    <source>
        <strain evidence="8">NRRL Y-1933</strain>
    </source>
</reference>
<keyword evidence="3" id="KW-0238">DNA-binding</keyword>
<dbReference type="PANTHER" id="PTHR16684:SF11">
    <property type="entry name" value="CENTROMERE PROTEIN C"/>
    <property type="match status" value="1"/>
</dbReference>
<accession>A0A1E4RDE5</accession>
<dbReference type="Gene3D" id="2.60.120.10">
    <property type="entry name" value="Jelly Rolls"/>
    <property type="match status" value="1"/>
</dbReference>
<dbReference type="OrthoDB" id="1939643at2759"/>
<feature type="domain" description="Mif2/CENP-C cupin" evidence="6">
    <location>
        <begin position="400"/>
        <end position="485"/>
    </location>
</feature>
<evidence type="ECO:0000256" key="2">
    <source>
        <dbReference type="ARBA" id="ARBA00010291"/>
    </source>
</evidence>
<keyword evidence="8" id="KW-1185">Reference proteome</keyword>
<evidence type="ECO:0000259" key="6">
    <source>
        <dbReference type="Pfam" id="PF11699"/>
    </source>
</evidence>
<evidence type="ECO:0000256" key="5">
    <source>
        <dbReference type="SAM" id="MobiDB-lite"/>
    </source>
</evidence>
<dbReference type="InterPro" id="IPR014710">
    <property type="entry name" value="RmlC-like_jellyroll"/>
</dbReference>
<evidence type="ECO:0000313" key="7">
    <source>
        <dbReference type="EMBL" id="ODV65253.1"/>
    </source>
</evidence>
<dbReference type="RefSeq" id="XP_020074320.1">
    <property type="nucleotide sequence ID" value="XM_020219065.1"/>
</dbReference>